<dbReference type="Proteomes" id="UP000239731">
    <property type="component" value="Unassembled WGS sequence"/>
</dbReference>
<gene>
    <name evidence="2" type="ORF">C7A10_24490</name>
    <name evidence="1" type="ORF">PFLmoz3_06083</name>
</gene>
<dbReference type="AlphaFoldDB" id="A0A109KT71"/>
<organism evidence="1 3">
    <name type="scientific">Pseudomonas fluorescens</name>
    <dbReference type="NCBI Taxonomy" id="294"/>
    <lineage>
        <taxon>Bacteria</taxon>
        <taxon>Pseudomonadati</taxon>
        <taxon>Pseudomonadota</taxon>
        <taxon>Gammaproteobacteria</taxon>
        <taxon>Pseudomonadales</taxon>
        <taxon>Pseudomonadaceae</taxon>
        <taxon>Pseudomonas</taxon>
    </lineage>
</organism>
<dbReference type="Proteomes" id="UP000061348">
    <property type="component" value="Unassembled WGS sequence"/>
</dbReference>
<dbReference type="RefSeq" id="WP_060765362.1">
    <property type="nucleotide sequence ID" value="NZ_LCYA01000254.1"/>
</dbReference>
<comment type="caution">
    <text evidence="1">The sequence shown here is derived from an EMBL/GenBank/DDBJ whole genome shotgun (WGS) entry which is preliminary data.</text>
</comment>
<protein>
    <recommendedName>
        <fullName evidence="5">Rop family plasmid primer RNA-binding protein</fullName>
    </recommendedName>
</protein>
<proteinExistence type="predicted"/>
<accession>A0A109KT71</accession>
<evidence type="ECO:0000313" key="2">
    <source>
        <dbReference type="EMBL" id="PRW86547.1"/>
    </source>
</evidence>
<reference evidence="1 3" key="1">
    <citation type="submission" date="2015-05" db="EMBL/GenBank/DDBJ databases">
        <title>A genomic and transcriptomic approach to investigate the blue pigment phenotype in Pseudomonas fluorescens.</title>
        <authorList>
            <person name="Andreani N.A."/>
            <person name="Cardazzo B."/>
        </authorList>
    </citation>
    <scope>NUCLEOTIDE SEQUENCE [LARGE SCALE GENOMIC DNA]</scope>
    <source>
        <strain evidence="1 3">Ps_22</strain>
    </source>
</reference>
<name>A0A109KT71_PSEFL</name>
<dbReference type="EMBL" id="LCYA01000254">
    <property type="protein sequence ID" value="KWV77100.1"/>
    <property type="molecule type" value="Genomic_DNA"/>
</dbReference>
<sequence length="66" mass="7353">MLNAPQIKQQLQVMGDLIQDMANVLEDGADDAPLAFFEACEDLQLQVTQLMHATFLAVQQKPEPKL</sequence>
<evidence type="ECO:0000313" key="3">
    <source>
        <dbReference type="Proteomes" id="UP000061348"/>
    </source>
</evidence>
<dbReference type="EMBL" id="PVUH01000020">
    <property type="protein sequence ID" value="PRW86547.1"/>
    <property type="molecule type" value="Genomic_DNA"/>
</dbReference>
<evidence type="ECO:0000313" key="1">
    <source>
        <dbReference type="EMBL" id="KWV77100.1"/>
    </source>
</evidence>
<dbReference type="PATRIC" id="fig|294.193.peg.699"/>
<reference evidence="2 4" key="2">
    <citation type="submission" date="2018-03" db="EMBL/GenBank/DDBJ databases">
        <title>Blue discolouration in mozzarella cheese caused by Pseudomonas fluorescens.</title>
        <authorList>
            <person name="Chiesa F."/>
            <person name="Dalmasso A."/>
            <person name="Lomonaco S."/>
        </authorList>
    </citation>
    <scope>NUCLEOTIDE SEQUENCE [LARGE SCALE GENOMIC DNA]</scope>
    <source>
        <strain evidence="2 4">11293</strain>
    </source>
</reference>
<evidence type="ECO:0000313" key="4">
    <source>
        <dbReference type="Proteomes" id="UP000239731"/>
    </source>
</evidence>
<evidence type="ECO:0008006" key="5">
    <source>
        <dbReference type="Google" id="ProtNLM"/>
    </source>
</evidence>